<dbReference type="Proteomes" id="UP001642483">
    <property type="component" value="Unassembled WGS sequence"/>
</dbReference>
<gene>
    <name evidence="3" type="ORF">CVLEPA_LOCUS27578</name>
</gene>
<protein>
    <submittedName>
        <fullName evidence="3">Uncharacterized protein</fullName>
    </submittedName>
</protein>
<keyword evidence="2" id="KW-0812">Transmembrane</keyword>
<organism evidence="3 4">
    <name type="scientific">Clavelina lepadiformis</name>
    <name type="common">Light-bulb sea squirt</name>
    <name type="synonym">Ascidia lepadiformis</name>
    <dbReference type="NCBI Taxonomy" id="159417"/>
    <lineage>
        <taxon>Eukaryota</taxon>
        <taxon>Metazoa</taxon>
        <taxon>Chordata</taxon>
        <taxon>Tunicata</taxon>
        <taxon>Ascidiacea</taxon>
        <taxon>Aplousobranchia</taxon>
        <taxon>Clavelinidae</taxon>
        <taxon>Clavelina</taxon>
    </lineage>
</organism>
<dbReference type="PANTHER" id="PTHR23320:SF158">
    <property type="entry name" value="CREB-BINDING PROTEIN-LIKE ISOFORM X1"/>
    <property type="match status" value="1"/>
</dbReference>
<evidence type="ECO:0000256" key="2">
    <source>
        <dbReference type="SAM" id="Phobius"/>
    </source>
</evidence>
<feature type="transmembrane region" description="Helical" evidence="2">
    <location>
        <begin position="133"/>
        <end position="158"/>
    </location>
</feature>
<feature type="transmembrane region" description="Helical" evidence="2">
    <location>
        <begin position="102"/>
        <end position="121"/>
    </location>
</feature>
<feature type="compositionally biased region" description="Polar residues" evidence="1">
    <location>
        <begin position="284"/>
        <end position="293"/>
    </location>
</feature>
<reference evidence="3 4" key="1">
    <citation type="submission" date="2024-02" db="EMBL/GenBank/DDBJ databases">
        <authorList>
            <person name="Daric V."/>
            <person name="Darras S."/>
        </authorList>
    </citation>
    <scope>NUCLEOTIDE SEQUENCE [LARGE SCALE GENOMIC DNA]</scope>
</reference>
<feature type="compositionally biased region" description="Polar residues" evidence="1">
    <location>
        <begin position="268"/>
        <end position="277"/>
    </location>
</feature>
<dbReference type="EMBL" id="CAWYQH010000141">
    <property type="protein sequence ID" value="CAK8694187.1"/>
    <property type="molecule type" value="Genomic_DNA"/>
</dbReference>
<feature type="transmembrane region" description="Helical" evidence="2">
    <location>
        <begin position="39"/>
        <end position="65"/>
    </location>
</feature>
<evidence type="ECO:0000256" key="1">
    <source>
        <dbReference type="SAM" id="MobiDB-lite"/>
    </source>
</evidence>
<keyword evidence="2" id="KW-1133">Transmembrane helix</keyword>
<comment type="caution">
    <text evidence="3">The sequence shown here is derived from an EMBL/GenBank/DDBJ whole genome shotgun (WGS) entry which is preliminary data.</text>
</comment>
<dbReference type="InterPro" id="IPR030417">
    <property type="entry name" value="MS4A"/>
</dbReference>
<feature type="transmembrane region" description="Helical" evidence="2">
    <location>
        <begin position="170"/>
        <end position="189"/>
    </location>
</feature>
<feature type="region of interest" description="Disordered" evidence="1">
    <location>
        <begin position="266"/>
        <end position="315"/>
    </location>
</feature>
<evidence type="ECO:0000313" key="4">
    <source>
        <dbReference type="Proteomes" id="UP001642483"/>
    </source>
</evidence>
<proteinExistence type="predicted"/>
<accession>A0ABP0GR61</accession>
<name>A0ABP0GR61_CLALP</name>
<sequence>MTNLSPQANPILVQAPGQVVMPAIQPPVTTTTRKKYKRILMALGIAETVLGACCTLLGVILVVYAEVPTKMPSVETYYDYYYNANKYRVVYRFYKFFTTGEGIWSGSLILFAGGLGIAAGSSRSTSCLINTHMGFAIMGTISSTALIGVSIFLCLGLLPHPFPHNKAFYLFLAAMLCVMGFVSLVLLITSSVYASYATSAGCCGASCCEQQQPVQPHTQQVMYVTGTSSMQIPGMVQGSLVIPQGQNQLVQTGATQLAYRPVEAAPQITPNPSTSAAPSHDRSNANNIAQQQEDALKLEGGLTNPALDKPPTYTE</sequence>
<keyword evidence="4" id="KW-1185">Reference proteome</keyword>
<keyword evidence="2" id="KW-0472">Membrane</keyword>
<dbReference type="PANTHER" id="PTHR23320">
    <property type="entry name" value="MEMBRANE-SPANNING 4-DOMAINS SUBFAMILY A MS4A -RELATED"/>
    <property type="match status" value="1"/>
</dbReference>
<evidence type="ECO:0000313" key="3">
    <source>
        <dbReference type="EMBL" id="CAK8694187.1"/>
    </source>
</evidence>